<dbReference type="Proteomes" id="UP000645555">
    <property type="component" value="Unassembled WGS sequence"/>
</dbReference>
<dbReference type="AlphaFoldDB" id="A0A918NVK3"/>
<reference evidence="3" key="1">
    <citation type="journal article" date="2014" name="Int. J. Syst. Evol. Microbiol.">
        <title>Complete genome sequence of Corynebacterium casei LMG S-19264T (=DSM 44701T), isolated from a smear-ripened cheese.</title>
        <authorList>
            <consortium name="US DOE Joint Genome Institute (JGI-PGF)"/>
            <person name="Walter F."/>
            <person name="Albersmeier A."/>
            <person name="Kalinowski J."/>
            <person name="Ruckert C."/>
        </authorList>
    </citation>
    <scope>NUCLEOTIDE SEQUENCE</scope>
    <source>
        <strain evidence="3">JCM 4956</strain>
    </source>
</reference>
<accession>A0A918NVK3</accession>
<feature type="chain" id="PRO_5039049020" description="Lipoprotein" evidence="2">
    <location>
        <begin position="22"/>
        <end position="144"/>
    </location>
</feature>
<evidence type="ECO:0000256" key="1">
    <source>
        <dbReference type="SAM" id="MobiDB-lite"/>
    </source>
</evidence>
<evidence type="ECO:0000313" key="3">
    <source>
        <dbReference type="EMBL" id="GGX99242.1"/>
    </source>
</evidence>
<dbReference type="EMBL" id="BMWD01000057">
    <property type="protein sequence ID" value="GGX99242.1"/>
    <property type="molecule type" value="Genomic_DNA"/>
</dbReference>
<feature type="region of interest" description="Disordered" evidence="1">
    <location>
        <begin position="22"/>
        <end position="70"/>
    </location>
</feature>
<keyword evidence="4" id="KW-1185">Reference proteome</keyword>
<organism evidence="3 4">
    <name type="scientific">Streptomyces fructofermentans</name>
    <dbReference type="NCBI Taxonomy" id="152141"/>
    <lineage>
        <taxon>Bacteria</taxon>
        <taxon>Bacillati</taxon>
        <taxon>Actinomycetota</taxon>
        <taxon>Actinomycetes</taxon>
        <taxon>Kitasatosporales</taxon>
        <taxon>Streptomycetaceae</taxon>
        <taxon>Streptomyces</taxon>
    </lineage>
</organism>
<evidence type="ECO:0008006" key="5">
    <source>
        <dbReference type="Google" id="ProtNLM"/>
    </source>
</evidence>
<evidence type="ECO:0000313" key="4">
    <source>
        <dbReference type="Proteomes" id="UP000645555"/>
    </source>
</evidence>
<name>A0A918NVK3_9ACTN</name>
<keyword evidence="2" id="KW-0732">Signal</keyword>
<dbReference type="PROSITE" id="PS51257">
    <property type="entry name" value="PROKAR_LIPOPROTEIN"/>
    <property type="match status" value="1"/>
</dbReference>
<feature type="signal peptide" evidence="2">
    <location>
        <begin position="1"/>
        <end position="21"/>
    </location>
</feature>
<comment type="caution">
    <text evidence="3">The sequence shown here is derived from an EMBL/GenBank/DDBJ whole genome shotgun (WGS) entry which is preliminary data.</text>
</comment>
<reference evidence="3" key="2">
    <citation type="submission" date="2020-09" db="EMBL/GenBank/DDBJ databases">
        <authorList>
            <person name="Sun Q."/>
            <person name="Ohkuma M."/>
        </authorList>
    </citation>
    <scope>NUCLEOTIDE SEQUENCE</scope>
    <source>
        <strain evidence="3">JCM 4956</strain>
    </source>
</reference>
<evidence type="ECO:0000256" key="2">
    <source>
        <dbReference type="SAM" id="SignalP"/>
    </source>
</evidence>
<gene>
    <name evidence="3" type="ORF">GCM10010515_76790</name>
</gene>
<dbReference type="RefSeq" id="WP_190040288.1">
    <property type="nucleotide sequence ID" value="NZ_BMWD01000057.1"/>
</dbReference>
<proteinExistence type="predicted"/>
<sequence>MNTRTAAALVLAALATATLTACEETSDSGKAKADKPAAGSTPNPDELTDAQKDAARKASGLPARPTGKERQDLLDALAAAAPEVVRYKDKAIDAARNQCSALNGGGNKLDWTASQRFTYKDVTTTEAQGAKINQALKDSGFCKV</sequence>
<protein>
    <recommendedName>
        <fullName evidence="5">Lipoprotein</fullName>
    </recommendedName>
</protein>